<name>A0A9W6BTH2_9CHLO</name>
<comment type="caution">
    <text evidence="1">The sequence shown here is derived from an EMBL/GenBank/DDBJ whole genome shotgun (WGS) entry which is preliminary data.</text>
</comment>
<organism evidence="1 2">
    <name type="scientific">Pleodorina starrii</name>
    <dbReference type="NCBI Taxonomy" id="330485"/>
    <lineage>
        <taxon>Eukaryota</taxon>
        <taxon>Viridiplantae</taxon>
        <taxon>Chlorophyta</taxon>
        <taxon>core chlorophytes</taxon>
        <taxon>Chlorophyceae</taxon>
        <taxon>CS clade</taxon>
        <taxon>Chlamydomonadales</taxon>
        <taxon>Volvocaceae</taxon>
        <taxon>Pleodorina</taxon>
    </lineage>
</organism>
<dbReference type="AlphaFoldDB" id="A0A9W6BTH2"/>
<evidence type="ECO:0000313" key="1">
    <source>
        <dbReference type="EMBL" id="GLC57670.1"/>
    </source>
</evidence>
<keyword evidence="2" id="KW-1185">Reference proteome</keyword>
<dbReference type="EMBL" id="BRXU01000019">
    <property type="protein sequence ID" value="GLC57670.1"/>
    <property type="molecule type" value="Genomic_DNA"/>
</dbReference>
<sequence length="186" mass="19878">MFREQDFGVAIVIDRAGLAKRGRLAGYASFDAALKAVLAIVRGAGMRPIKLISAESTLTSTASSISRSGPSWSSISGIISSHGSSAYFNHNTKDHNPLLSNTHNSNIGHHGHTGLAGNVGVIIGSSNTFFFAGPADALQCAMCRLRLAAWLRHTPGRTDVGRFYAVYPRGPNIAKYVAQDYVFNEL</sequence>
<accession>A0A9W6BTH2</accession>
<dbReference type="Proteomes" id="UP001165080">
    <property type="component" value="Unassembled WGS sequence"/>
</dbReference>
<proteinExistence type="predicted"/>
<gene>
    <name evidence="1" type="primary">PLEST002629</name>
    <name evidence="1" type="ORF">PLESTB_001252000</name>
</gene>
<reference evidence="1 2" key="1">
    <citation type="journal article" date="2023" name="Commun. Biol.">
        <title>Reorganization of the ancestral sex-determining regions during the evolution of trioecy in Pleodorina starrii.</title>
        <authorList>
            <person name="Takahashi K."/>
            <person name="Suzuki S."/>
            <person name="Kawai-Toyooka H."/>
            <person name="Yamamoto K."/>
            <person name="Hamaji T."/>
            <person name="Ootsuki R."/>
            <person name="Yamaguchi H."/>
            <person name="Kawachi M."/>
            <person name="Higashiyama T."/>
            <person name="Nozaki H."/>
        </authorList>
    </citation>
    <scope>NUCLEOTIDE SEQUENCE [LARGE SCALE GENOMIC DNA]</scope>
    <source>
        <strain evidence="1 2">NIES-4479</strain>
    </source>
</reference>
<evidence type="ECO:0000313" key="2">
    <source>
        <dbReference type="Proteomes" id="UP001165080"/>
    </source>
</evidence>
<protein>
    <submittedName>
        <fullName evidence="1">Uncharacterized protein</fullName>
    </submittedName>
</protein>